<evidence type="ECO:0000313" key="1">
    <source>
        <dbReference type="EMBL" id="KAL2066231.1"/>
    </source>
</evidence>
<dbReference type="Pfam" id="PF17119">
    <property type="entry name" value="MMU163"/>
    <property type="match status" value="2"/>
</dbReference>
<dbReference type="InterPro" id="IPR031342">
    <property type="entry name" value="Mug163-like"/>
</dbReference>
<organism evidence="1 2">
    <name type="scientific">Oculimacula yallundae</name>
    <dbReference type="NCBI Taxonomy" id="86028"/>
    <lineage>
        <taxon>Eukaryota</taxon>
        <taxon>Fungi</taxon>
        <taxon>Dikarya</taxon>
        <taxon>Ascomycota</taxon>
        <taxon>Pezizomycotina</taxon>
        <taxon>Leotiomycetes</taxon>
        <taxon>Helotiales</taxon>
        <taxon>Ploettnerulaceae</taxon>
        <taxon>Oculimacula</taxon>
    </lineage>
</organism>
<proteinExistence type="predicted"/>
<sequence>MSTPYYLLRSANATKLSPLTLSFRAFRSVHPAIITSRCLATVEQGPKVLPDVWFTGSTPYQNTSVRNGPSEPHKPDERTLKLGKTLRILQERLPTLLQSPLPQEILSPQITLHLFPSTHPHLPTVSGRVAYAAALWTSPITWGCVPLVGDVRLTILSERMIKSSSNSRSPSLSRQEQLIVRWRTVGKTKGKGTGAFYKGIGGRETVDKITEWLGGGKGEDDNKEFTGLFIFEFDEAGRIVSHTIEHLQEGGNWERGVGAKVVGLTDWLLGGMKKGRGNEGAPCPACYVGDDVRTKERR</sequence>
<accession>A0ABR4C9T9</accession>
<keyword evidence="2" id="KW-1185">Reference proteome</keyword>
<name>A0ABR4C9T9_9HELO</name>
<gene>
    <name evidence="1" type="ORF">VTL71DRAFT_2302</name>
</gene>
<dbReference type="InterPro" id="IPR018790">
    <property type="entry name" value="DUF2358"/>
</dbReference>
<evidence type="ECO:0000313" key="2">
    <source>
        <dbReference type="Proteomes" id="UP001595075"/>
    </source>
</evidence>
<comment type="caution">
    <text evidence="1">The sequence shown here is derived from an EMBL/GenBank/DDBJ whole genome shotgun (WGS) entry which is preliminary data.</text>
</comment>
<dbReference type="PANTHER" id="PTHR31094:SF2">
    <property type="entry name" value="RIKEN CDNA 2310061I04 GENE"/>
    <property type="match status" value="1"/>
</dbReference>
<reference evidence="1 2" key="1">
    <citation type="journal article" date="2024" name="Commun. Biol.">
        <title>Comparative genomic analysis of thermophilic fungi reveals convergent evolutionary adaptations and gene losses.</title>
        <authorList>
            <person name="Steindorff A.S."/>
            <person name="Aguilar-Pontes M.V."/>
            <person name="Robinson A.J."/>
            <person name="Andreopoulos B."/>
            <person name="LaButti K."/>
            <person name="Kuo A."/>
            <person name="Mondo S."/>
            <person name="Riley R."/>
            <person name="Otillar R."/>
            <person name="Haridas S."/>
            <person name="Lipzen A."/>
            <person name="Grimwood J."/>
            <person name="Schmutz J."/>
            <person name="Clum A."/>
            <person name="Reid I.D."/>
            <person name="Moisan M.C."/>
            <person name="Butler G."/>
            <person name="Nguyen T.T.M."/>
            <person name="Dewar K."/>
            <person name="Conant G."/>
            <person name="Drula E."/>
            <person name="Henrissat B."/>
            <person name="Hansel C."/>
            <person name="Singer S."/>
            <person name="Hutchinson M.I."/>
            <person name="de Vries R.P."/>
            <person name="Natvig D.O."/>
            <person name="Powell A.J."/>
            <person name="Tsang A."/>
            <person name="Grigoriev I.V."/>
        </authorList>
    </citation>
    <scope>NUCLEOTIDE SEQUENCE [LARGE SCALE GENOMIC DNA]</scope>
    <source>
        <strain evidence="1 2">CBS 494.80</strain>
    </source>
</reference>
<dbReference type="PANTHER" id="PTHR31094">
    <property type="entry name" value="RIKEN CDNA 2310061I04 GENE"/>
    <property type="match status" value="1"/>
</dbReference>
<dbReference type="Proteomes" id="UP001595075">
    <property type="component" value="Unassembled WGS sequence"/>
</dbReference>
<dbReference type="EMBL" id="JAZHXI010000011">
    <property type="protein sequence ID" value="KAL2066231.1"/>
    <property type="molecule type" value="Genomic_DNA"/>
</dbReference>
<protein>
    <submittedName>
        <fullName evidence="1">Uncharacterized protein</fullName>
    </submittedName>
</protein>